<reference evidence="1 2" key="1">
    <citation type="submission" date="2024-01" db="EMBL/GenBank/DDBJ databases">
        <title>Comparative genomics of Cryptococcus and Kwoniella reveals pathogenesis evolution and contrasting modes of karyotype evolution via chromosome fusion or intercentromeric recombination.</title>
        <authorList>
            <person name="Coelho M.A."/>
            <person name="David-Palma M."/>
            <person name="Shea T."/>
            <person name="Bowers K."/>
            <person name="McGinley-Smith S."/>
            <person name="Mohammad A.W."/>
            <person name="Gnirke A."/>
            <person name="Yurkov A.M."/>
            <person name="Nowrousian M."/>
            <person name="Sun S."/>
            <person name="Cuomo C.A."/>
            <person name="Heitman J."/>
        </authorList>
    </citation>
    <scope>NUCLEOTIDE SEQUENCE [LARGE SCALE GENOMIC DNA]</scope>
    <source>
        <strain evidence="1 2">PYCC6329</strain>
    </source>
</reference>
<dbReference type="GeneID" id="91104013"/>
<gene>
    <name evidence="1" type="ORF">V865_005212</name>
</gene>
<dbReference type="RefSeq" id="XP_066085082.1">
    <property type="nucleotide sequence ID" value="XM_066228985.1"/>
</dbReference>
<accession>A0AAX4KL00</accession>
<name>A0AAX4KL00_9TREE</name>
<dbReference type="KEGG" id="ker:91104013"/>
<sequence length="239" mass="27318">MSFSDLSSELLIHILTSCLENSKIINHLERKVAAQNAWAACLRVNKTLHHLTAPILYRSIIVPTSLTLLLGTSTPLKESTKSPLLSPTRRIPFIPRPRPQSHPQCYPHDRQLLDDLQDILKDKLEVTPHLDYISFRSDSKVGYHQELKKLFVTICKPRQSWCQTTIVNCPDTEIHIQHLPHNRDDDQKIDIEGQKREEGGTNLSGEEADWPLLSISWGKYQSIYLGESIILVRNGFVDK</sequence>
<dbReference type="EMBL" id="CP144089">
    <property type="protein sequence ID" value="WWD07115.1"/>
    <property type="molecule type" value="Genomic_DNA"/>
</dbReference>
<evidence type="ECO:0008006" key="3">
    <source>
        <dbReference type="Google" id="ProtNLM"/>
    </source>
</evidence>
<keyword evidence="2" id="KW-1185">Reference proteome</keyword>
<dbReference type="AlphaFoldDB" id="A0AAX4KL00"/>
<dbReference type="Proteomes" id="UP001358614">
    <property type="component" value="Chromosome 1"/>
</dbReference>
<organism evidence="1 2">
    <name type="scientific">Kwoniella europaea PYCC6329</name>
    <dbReference type="NCBI Taxonomy" id="1423913"/>
    <lineage>
        <taxon>Eukaryota</taxon>
        <taxon>Fungi</taxon>
        <taxon>Dikarya</taxon>
        <taxon>Basidiomycota</taxon>
        <taxon>Agaricomycotina</taxon>
        <taxon>Tremellomycetes</taxon>
        <taxon>Tremellales</taxon>
        <taxon>Cryptococcaceae</taxon>
        <taxon>Kwoniella</taxon>
    </lineage>
</organism>
<evidence type="ECO:0000313" key="2">
    <source>
        <dbReference type="Proteomes" id="UP001358614"/>
    </source>
</evidence>
<proteinExistence type="predicted"/>
<evidence type="ECO:0000313" key="1">
    <source>
        <dbReference type="EMBL" id="WWD07115.1"/>
    </source>
</evidence>
<protein>
    <recommendedName>
        <fullName evidence="3">F-box domain-containing protein</fullName>
    </recommendedName>
</protein>